<sequence>MNSPGKYITFCLILAKDYTARGTIDMQMLENLEKFTRLKRDVAQINVDPLQRGGILTPEARAALVEWGDGYSICDFCAGMLDHIKNPPVEEFVHSILPEFLDIDEVRVTHGAREGKFAAMHCLCQKGDFVVMDGNAHYTSVLAAERAGLNVEYVPPSKEPDYAISSEGYALAIERAYEKKGNVTLALLTYPDGNYGNLADARAIADVCHDYGVPLLLNGAYSVGRMPVKARELGADIIVGSGHKSMAACGPVGVLGASEEYARIIFRPSATKKNKEVELLGCTVRGAPLITLMASFPIVVERVGRWPEELENARWFSSEMEKMDLVQVGDRPHNHDLMFFLTERLYDISQTAKGGRYFLYREMKDRGVCGIKPGLTRQFKLSTYGLGRPELEVVLNALSEIIESHEKDEKGDKNEKGANGS</sequence>
<dbReference type="AlphaFoldDB" id="A0A0W8FBU6"/>
<dbReference type="InterPro" id="IPR015421">
    <property type="entry name" value="PyrdxlP-dep_Trfase_major"/>
</dbReference>
<dbReference type="GO" id="GO:0006412">
    <property type="term" value="P:translation"/>
    <property type="evidence" value="ECO:0007669"/>
    <property type="project" value="UniProtKB-KW"/>
</dbReference>
<dbReference type="InterPro" id="IPR015424">
    <property type="entry name" value="PyrdxlP-dep_Trfase"/>
</dbReference>
<evidence type="ECO:0000256" key="1">
    <source>
        <dbReference type="ARBA" id="ARBA00001933"/>
    </source>
</evidence>
<name>A0A0W8FBU6_9ZZZZ</name>
<keyword evidence="3" id="KW-0663">Pyridoxal phosphate</keyword>
<dbReference type="SUPFAM" id="SSF53383">
    <property type="entry name" value="PLP-dependent transferases"/>
    <property type="match status" value="1"/>
</dbReference>
<comment type="caution">
    <text evidence="5">The sequence shown here is derived from an EMBL/GenBank/DDBJ whole genome shotgun (WGS) entry which is preliminary data.</text>
</comment>
<gene>
    <name evidence="5" type="ORF">ASZ90_011924</name>
</gene>
<dbReference type="EMBL" id="LNQE01001386">
    <property type="protein sequence ID" value="KUG18374.1"/>
    <property type="molecule type" value="Genomic_DNA"/>
</dbReference>
<dbReference type="GO" id="GO:0043766">
    <property type="term" value="F:Sep-tRNA:Cys-tRNA synthase activity"/>
    <property type="evidence" value="ECO:0007669"/>
    <property type="project" value="InterPro"/>
</dbReference>
<evidence type="ECO:0000256" key="3">
    <source>
        <dbReference type="ARBA" id="ARBA00022898"/>
    </source>
</evidence>
<evidence type="ECO:0000256" key="2">
    <source>
        <dbReference type="ARBA" id="ARBA00022679"/>
    </source>
</evidence>
<proteinExistence type="inferred from homology"/>
<keyword evidence="4" id="KW-0648">Protein biosynthesis</keyword>
<keyword evidence="2" id="KW-0808">Transferase</keyword>
<dbReference type="PANTHER" id="PTHR43586">
    <property type="entry name" value="CYSTEINE DESULFURASE"/>
    <property type="match status" value="1"/>
</dbReference>
<dbReference type="Pfam" id="PF05889">
    <property type="entry name" value="SepSecS"/>
    <property type="match status" value="1"/>
</dbReference>
<dbReference type="NCBIfam" id="NF006810">
    <property type="entry name" value="PRK09331.1"/>
    <property type="match status" value="1"/>
</dbReference>
<dbReference type="NCBIfam" id="TIGR02539">
    <property type="entry name" value="SepCysS"/>
    <property type="match status" value="1"/>
</dbReference>
<comment type="cofactor">
    <cofactor evidence="1">
        <name>pyridoxal 5'-phosphate</name>
        <dbReference type="ChEBI" id="CHEBI:597326"/>
    </cofactor>
</comment>
<reference evidence="5" key="1">
    <citation type="journal article" date="2015" name="Proc. Natl. Acad. Sci. U.S.A.">
        <title>Networks of energetic and metabolic interactions define dynamics in microbial communities.</title>
        <authorList>
            <person name="Embree M."/>
            <person name="Liu J.K."/>
            <person name="Al-Bassam M.M."/>
            <person name="Zengler K."/>
        </authorList>
    </citation>
    <scope>NUCLEOTIDE SEQUENCE</scope>
</reference>
<accession>A0A0W8FBU6</accession>
<dbReference type="InterPro" id="IPR015422">
    <property type="entry name" value="PyrdxlP-dep_Trfase_small"/>
</dbReference>
<dbReference type="InterPro" id="IPR013375">
    <property type="entry name" value="Sep_Cys-tRNA_synth_arc"/>
</dbReference>
<dbReference type="Gene3D" id="3.40.640.10">
    <property type="entry name" value="Type I PLP-dependent aspartate aminotransferase-like (Major domain)"/>
    <property type="match status" value="1"/>
</dbReference>
<dbReference type="HAMAP" id="MF_01675">
    <property type="entry name" value="Sep_Cys_tRNA_synth"/>
    <property type="match status" value="1"/>
</dbReference>
<evidence type="ECO:0000313" key="5">
    <source>
        <dbReference type="EMBL" id="KUG18374.1"/>
    </source>
</evidence>
<dbReference type="Gene3D" id="3.90.1150.10">
    <property type="entry name" value="Aspartate Aminotransferase, domain 1"/>
    <property type="match status" value="1"/>
</dbReference>
<protein>
    <submittedName>
        <fullName evidence="5">O-phosphoseryl-trna:cysteinyl-trna synthase</fullName>
    </submittedName>
</protein>
<evidence type="ECO:0000256" key="4">
    <source>
        <dbReference type="ARBA" id="ARBA00022917"/>
    </source>
</evidence>
<dbReference type="PANTHER" id="PTHR43586:SF3">
    <property type="entry name" value="O-PHOSPHO-L-SERYL-TRNA:CYS-TRNA SYNTHASE"/>
    <property type="match status" value="1"/>
</dbReference>
<dbReference type="InterPro" id="IPR008829">
    <property type="entry name" value="SepSecS/SepCysS"/>
</dbReference>
<organism evidence="5">
    <name type="scientific">hydrocarbon metagenome</name>
    <dbReference type="NCBI Taxonomy" id="938273"/>
    <lineage>
        <taxon>unclassified sequences</taxon>
        <taxon>metagenomes</taxon>
        <taxon>ecological metagenomes</taxon>
    </lineage>
</organism>